<sequence>MRSNAACPRRMSFPEILRCCTNVLNRIPSRLSFPEIPRNLHISKSEPITNLLLNTRDLCKDSKTGKVVSRGTWFPPQHDTLKFNVDGSARGAPGQAGIGGVLRDSNGKVLCLFSSYIGVQSSIAAEIYAIQRACQLCQAKESLRRKKIDIISDSAVAVSWINEEGYGNVDHINTILDIREIQSEGGNISVTFNSRDWNGKIGMEPGVMRLWRPTVLCFFVPCNAFGVFVPFPFL</sequence>
<dbReference type="AlphaFoldDB" id="A0AAE0DQZ0"/>
<dbReference type="GO" id="GO:0003676">
    <property type="term" value="F:nucleic acid binding"/>
    <property type="evidence" value="ECO:0007669"/>
    <property type="project" value="InterPro"/>
</dbReference>
<dbReference type="InterPro" id="IPR002156">
    <property type="entry name" value="RNaseH_domain"/>
</dbReference>
<dbReference type="EMBL" id="JANJYJ010000010">
    <property type="protein sequence ID" value="KAK3183003.1"/>
    <property type="molecule type" value="Genomic_DNA"/>
</dbReference>
<keyword evidence="1" id="KW-0472">Membrane</keyword>
<dbReference type="InterPro" id="IPR053151">
    <property type="entry name" value="RNase_H-like"/>
</dbReference>
<evidence type="ECO:0000313" key="3">
    <source>
        <dbReference type="EMBL" id="KAK3183003.1"/>
    </source>
</evidence>
<feature type="transmembrane region" description="Helical" evidence="1">
    <location>
        <begin position="210"/>
        <end position="233"/>
    </location>
</feature>
<accession>A0AAE0DQZ0</accession>
<comment type="caution">
    <text evidence="3">The sequence shown here is derived from an EMBL/GenBank/DDBJ whole genome shotgun (WGS) entry which is preliminary data.</text>
</comment>
<keyword evidence="1" id="KW-0812">Transmembrane</keyword>
<dbReference type="CDD" id="cd06222">
    <property type="entry name" value="RNase_H_like"/>
    <property type="match status" value="1"/>
</dbReference>
<keyword evidence="1" id="KW-1133">Transmembrane helix</keyword>
<keyword evidence="4" id="KW-1185">Reference proteome</keyword>
<evidence type="ECO:0000259" key="2">
    <source>
        <dbReference type="Pfam" id="PF13456"/>
    </source>
</evidence>
<evidence type="ECO:0000313" key="4">
    <source>
        <dbReference type="Proteomes" id="UP001281410"/>
    </source>
</evidence>
<gene>
    <name evidence="3" type="ORF">Dsin_030289</name>
</gene>
<dbReference type="InterPro" id="IPR044730">
    <property type="entry name" value="RNase_H-like_dom_plant"/>
</dbReference>
<dbReference type="Proteomes" id="UP001281410">
    <property type="component" value="Unassembled WGS sequence"/>
</dbReference>
<protein>
    <recommendedName>
        <fullName evidence="2">RNase H type-1 domain-containing protein</fullName>
    </recommendedName>
</protein>
<name>A0AAE0DQZ0_9ROSI</name>
<dbReference type="PANTHER" id="PTHR47723:SF22">
    <property type="entry name" value="RNASE H TYPE-1 DOMAIN-CONTAINING PROTEIN"/>
    <property type="match status" value="1"/>
</dbReference>
<dbReference type="InterPro" id="IPR036397">
    <property type="entry name" value="RNaseH_sf"/>
</dbReference>
<feature type="domain" description="RNase H type-1" evidence="2">
    <location>
        <begin position="84"/>
        <end position="198"/>
    </location>
</feature>
<dbReference type="SUPFAM" id="SSF53098">
    <property type="entry name" value="Ribonuclease H-like"/>
    <property type="match status" value="1"/>
</dbReference>
<dbReference type="GO" id="GO:0004523">
    <property type="term" value="F:RNA-DNA hybrid ribonuclease activity"/>
    <property type="evidence" value="ECO:0007669"/>
    <property type="project" value="InterPro"/>
</dbReference>
<evidence type="ECO:0000256" key="1">
    <source>
        <dbReference type="SAM" id="Phobius"/>
    </source>
</evidence>
<dbReference type="InterPro" id="IPR012337">
    <property type="entry name" value="RNaseH-like_sf"/>
</dbReference>
<dbReference type="Gene3D" id="3.30.420.10">
    <property type="entry name" value="Ribonuclease H-like superfamily/Ribonuclease H"/>
    <property type="match status" value="1"/>
</dbReference>
<dbReference type="PANTHER" id="PTHR47723">
    <property type="entry name" value="OS05G0353850 PROTEIN"/>
    <property type="match status" value="1"/>
</dbReference>
<organism evidence="3 4">
    <name type="scientific">Dipteronia sinensis</name>
    <dbReference type="NCBI Taxonomy" id="43782"/>
    <lineage>
        <taxon>Eukaryota</taxon>
        <taxon>Viridiplantae</taxon>
        <taxon>Streptophyta</taxon>
        <taxon>Embryophyta</taxon>
        <taxon>Tracheophyta</taxon>
        <taxon>Spermatophyta</taxon>
        <taxon>Magnoliopsida</taxon>
        <taxon>eudicotyledons</taxon>
        <taxon>Gunneridae</taxon>
        <taxon>Pentapetalae</taxon>
        <taxon>rosids</taxon>
        <taxon>malvids</taxon>
        <taxon>Sapindales</taxon>
        <taxon>Sapindaceae</taxon>
        <taxon>Hippocastanoideae</taxon>
        <taxon>Acereae</taxon>
        <taxon>Dipteronia</taxon>
    </lineage>
</organism>
<dbReference type="Pfam" id="PF13456">
    <property type="entry name" value="RVT_3"/>
    <property type="match status" value="1"/>
</dbReference>
<reference evidence="3" key="1">
    <citation type="journal article" date="2023" name="Plant J.">
        <title>Genome sequences and population genomics provide insights into the demographic history, inbreeding, and mutation load of two 'living fossil' tree species of Dipteronia.</title>
        <authorList>
            <person name="Feng Y."/>
            <person name="Comes H.P."/>
            <person name="Chen J."/>
            <person name="Zhu S."/>
            <person name="Lu R."/>
            <person name="Zhang X."/>
            <person name="Li P."/>
            <person name="Qiu J."/>
            <person name="Olsen K.M."/>
            <person name="Qiu Y."/>
        </authorList>
    </citation>
    <scope>NUCLEOTIDE SEQUENCE</scope>
    <source>
        <strain evidence="3">NBL</strain>
    </source>
</reference>
<proteinExistence type="predicted"/>